<reference evidence="2 3" key="1">
    <citation type="submission" date="2016-07" db="EMBL/GenBank/DDBJ databases">
        <title>Pervasive Adenine N6-methylation of Active Genes in Fungi.</title>
        <authorList>
            <consortium name="DOE Joint Genome Institute"/>
            <person name="Mondo S.J."/>
            <person name="Dannebaum R.O."/>
            <person name="Kuo R.C."/>
            <person name="Labutti K."/>
            <person name="Haridas S."/>
            <person name="Kuo A."/>
            <person name="Salamov A."/>
            <person name="Ahrendt S.R."/>
            <person name="Lipzen A."/>
            <person name="Sullivan W."/>
            <person name="Andreopoulos W.B."/>
            <person name="Clum A."/>
            <person name="Lindquist E."/>
            <person name="Daum C."/>
            <person name="Ramamoorthy G.K."/>
            <person name="Gryganskyi A."/>
            <person name="Culley D."/>
            <person name="Magnuson J.K."/>
            <person name="James T.Y."/>
            <person name="O'Malley M.A."/>
            <person name="Stajich J.E."/>
            <person name="Spatafora J.W."/>
            <person name="Visel A."/>
            <person name="Grigoriev I.V."/>
        </authorList>
    </citation>
    <scope>NUCLEOTIDE SEQUENCE [LARGE SCALE GENOMIC DNA]</scope>
    <source>
        <strain evidence="2 3">JEL800</strain>
    </source>
</reference>
<gene>
    <name evidence="2" type="ORF">BCR33DRAFT_713213</name>
</gene>
<dbReference type="Proteomes" id="UP000193642">
    <property type="component" value="Unassembled WGS sequence"/>
</dbReference>
<feature type="transmembrane region" description="Helical" evidence="1">
    <location>
        <begin position="12"/>
        <end position="39"/>
    </location>
</feature>
<name>A0A1Y2CVM6_9FUNG</name>
<keyword evidence="1" id="KW-1133">Transmembrane helix</keyword>
<evidence type="ECO:0000313" key="2">
    <source>
        <dbReference type="EMBL" id="ORY50395.1"/>
    </source>
</evidence>
<keyword evidence="1" id="KW-0472">Membrane</keyword>
<proteinExistence type="predicted"/>
<organism evidence="2 3">
    <name type="scientific">Rhizoclosmatium globosum</name>
    <dbReference type="NCBI Taxonomy" id="329046"/>
    <lineage>
        <taxon>Eukaryota</taxon>
        <taxon>Fungi</taxon>
        <taxon>Fungi incertae sedis</taxon>
        <taxon>Chytridiomycota</taxon>
        <taxon>Chytridiomycota incertae sedis</taxon>
        <taxon>Chytridiomycetes</taxon>
        <taxon>Chytridiales</taxon>
        <taxon>Chytriomycetaceae</taxon>
        <taxon>Rhizoclosmatium</taxon>
    </lineage>
</organism>
<sequence>MYEASNVRFADFTARIIVSVLVFCATGFFFFAAVLHVVVLGIQSCRCQNVLTEDFYFSNHGHRAATRARQWWFKHVLPLMYRPVTPPWLAVAVEFSIPYVLPKTDAAGNPVRRYGIAICALLFISFLWSCTVFRMSRLSLGCRCKDAQSLGDPDFETYASALKWAILGSTTPKRLLKSDLLVAESGEEKEK</sequence>
<keyword evidence="3" id="KW-1185">Reference proteome</keyword>
<feature type="transmembrane region" description="Helical" evidence="1">
    <location>
        <begin position="113"/>
        <end position="133"/>
    </location>
</feature>
<keyword evidence="1" id="KW-0812">Transmembrane</keyword>
<accession>A0A1Y2CVM6</accession>
<evidence type="ECO:0000256" key="1">
    <source>
        <dbReference type="SAM" id="Phobius"/>
    </source>
</evidence>
<evidence type="ECO:0000313" key="3">
    <source>
        <dbReference type="Proteomes" id="UP000193642"/>
    </source>
</evidence>
<protein>
    <submittedName>
        <fullName evidence="2">Uncharacterized protein</fullName>
    </submittedName>
</protein>
<dbReference type="AlphaFoldDB" id="A0A1Y2CVM6"/>
<comment type="caution">
    <text evidence="2">The sequence shown here is derived from an EMBL/GenBank/DDBJ whole genome shotgun (WGS) entry which is preliminary data.</text>
</comment>
<dbReference type="EMBL" id="MCGO01000007">
    <property type="protein sequence ID" value="ORY50395.1"/>
    <property type="molecule type" value="Genomic_DNA"/>
</dbReference>